<dbReference type="AlphaFoldDB" id="A0A5A7PBB3"/>
<dbReference type="Proteomes" id="UP000325081">
    <property type="component" value="Unassembled WGS sequence"/>
</dbReference>
<keyword evidence="2" id="KW-1185">Reference proteome</keyword>
<comment type="caution">
    <text evidence="1">The sequence shown here is derived from an EMBL/GenBank/DDBJ whole genome shotgun (WGS) entry which is preliminary data.</text>
</comment>
<gene>
    <name evidence="1" type="ORF">STAS_05679</name>
</gene>
<name>A0A5A7PBB3_STRAF</name>
<keyword evidence="1" id="KW-0030">Aminoacyl-tRNA synthetase</keyword>
<accession>A0A5A7PBB3</accession>
<proteinExistence type="predicted"/>
<keyword evidence="1" id="KW-0436">Ligase</keyword>
<dbReference type="EMBL" id="BKCP01004283">
    <property type="protein sequence ID" value="GER29788.1"/>
    <property type="molecule type" value="Genomic_DNA"/>
</dbReference>
<reference evidence="2" key="1">
    <citation type="journal article" date="2019" name="Curr. Biol.">
        <title>Genome Sequence of Striga asiatica Provides Insight into the Evolution of Plant Parasitism.</title>
        <authorList>
            <person name="Yoshida S."/>
            <person name="Kim S."/>
            <person name="Wafula E.K."/>
            <person name="Tanskanen J."/>
            <person name="Kim Y.M."/>
            <person name="Honaas L."/>
            <person name="Yang Z."/>
            <person name="Spallek T."/>
            <person name="Conn C.E."/>
            <person name="Ichihashi Y."/>
            <person name="Cheong K."/>
            <person name="Cui S."/>
            <person name="Der J.P."/>
            <person name="Gundlach H."/>
            <person name="Jiao Y."/>
            <person name="Hori C."/>
            <person name="Ishida J.K."/>
            <person name="Kasahara H."/>
            <person name="Kiba T."/>
            <person name="Kim M.S."/>
            <person name="Koo N."/>
            <person name="Laohavisit A."/>
            <person name="Lee Y.H."/>
            <person name="Lumba S."/>
            <person name="McCourt P."/>
            <person name="Mortimer J.C."/>
            <person name="Mutuku J.M."/>
            <person name="Nomura T."/>
            <person name="Sasaki-Sekimoto Y."/>
            <person name="Seto Y."/>
            <person name="Wang Y."/>
            <person name="Wakatake T."/>
            <person name="Sakakibara H."/>
            <person name="Demura T."/>
            <person name="Yamaguchi S."/>
            <person name="Yoneyama K."/>
            <person name="Manabe R.I."/>
            <person name="Nelson D.C."/>
            <person name="Schulman A.H."/>
            <person name="Timko M.P."/>
            <person name="dePamphilis C.W."/>
            <person name="Choi D."/>
            <person name="Shirasu K."/>
        </authorList>
    </citation>
    <scope>NUCLEOTIDE SEQUENCE [LARGE SCALE GENOMIC DNA]</scope>
    <source>
        <strain evidence="2">cv. UVA1</strain>
    </source>
</reference>
<feature type="non-terminal residue" evidence="1">
    <location>
        <position position="144"/>
    </location>
</feature>
<dbReference type="GO" id="GO:0004812">
    <property type="term" value="F:aminoacyl-tRNA ligase activity"/>
    <property type="evidence" value="ECO:0007669"/>
    <property type="project" value="UniProtKB-KW"/>
</dbReference>
<evidence type="ECO:0000313" key="1">
    <source>
        <dbReference type="EMBL" id="GER29788.1"/>
    </source>
</evidence>
<organism evidence="1 2">
    <name type="scientific">Striga asiatica</name>
    <name type="common">Asiatic witchweed</name>
    <name type="synonym">Buchnera asiatica</name>
    <dbReference type="NCBI Taxonomy" id="4170"/>
    <lineage>
        <taxon>Eukaryota</taxon>
        <taxon>Viridiplantae</taxon>
        <taxon>Streptophyta</taxon>
        <taxon>Embryophyta</taxon>
        <taxon>Tracheophyta</taxon>
        <taxon>Spermatophyta</taxon>
        <taxon>Magnoliopsida</taxon>
        <taxon>eudicotyledons</taxon>
        <taxon>Gunneridae</taxon>
        <taxon>Pentapetalae</taxon>
        <taxon>asterids</taxon>
        <taxon>lamiids</taxon>
        <taxon>Lamiales</taxon>
        <taxon>Orobanchaceae</taxon>
        <taxon>Buchnereae</taxon>
        <taxon>Striga</taxon>
    </lineage>
</organism>
<evidence type="ECO:0000313" key="2">
    <source>
        <dbReference type="Proteomes" id="UP000325081"/>
    </source>
</evidence>
<sequence length="144" mass="16446">MDNLASVYKSMKVAGVNILLLLIEIQVREETQTGVDIRQVQDNGETELQNLNCTKRVKKHNSEFPEIFSVKPGETFISNQEKGPGKVCWSLKRLIVQKFIRESEPDETSKNALNDPTACFMFHADRKQRFYIVSALAETKVDLK</sequence>
<protein>
    <submittedName>
        <fullName evidence="1">YbaK/aminoacyl-tRNA synthetase-associated domain</fullName>
    </submittedName>
</protein>